<evidence type="ECO:0000256" key="4">
    <source>
        <dbReference type="ARBA" id="ARBA00022989"/>
    </source>
</evidence>
<name>A0A1G5LHC5_9HYPH</name>
<evidence type="ECO:0000256" key="1">
    <source>
        <dbReference type="ARBA" id="ARBA00004651"/>
    </source>
</evidence>
<feature type="transmembrane region" description="Helical" evidence="6">
    <location>
        <begin position="284"/>
        <end position="303"/>
    </location>
</feature>
<sequence>MSDTVLAPAAAEPKKKTLRWGDGLSLRWRKHAGILGALALFLVLYLFYQMSHPRGFTGQILIQNANEVFALALVSMAQTVPVLMAGLDLSVGAVMTLVGCIASHLVDGSPTDIALGIVACIAAGATCGFVNGCVVVYGRIQPIIATLATSAIYMGLALILRPTPGGKVQEDLSWAVASDVHEFAATFGLFDDGEATWLQPFAWIPVPLVLLALIILVIWVPFTRSVMGRTVYAIGSSETAAYMSGLPINRAKLAAFTLAGLFAGLGGLFLALQTSSGNADIPQAGAYTLNSIAAVVIGGTSLLGGTGSAIGSMIGAMVLRTISFNFRIFDVAPLLQPLFEGLVLLAAVSIGGLKLLRLKNRLEIFR</sequence>
<keyword evidence="8" id="KW-1185">Reference proteome</keyword>
<dbReference type="GO" id="GO:0022857">
    <property type="term" value="F:transmembrane transporter activity"/>
    <property type="evidence" value="ECO:0007669"/>
    <property type="project" value="InterPro"/>
</dbReference>
<evidence type="ECO:0000256" key="6">
    <source>
        <dbReference type="SAM" id="Phobius"/>
    </source>
</evidence>
<dbReference type="PANTHER" id="PTHR32196">
    <property type="entry name" value="ABC TRANSPORTER PERMEASE PROTEIN YPHD-RELATED-RELATED"/>
    <property type="match status" value="1"/>
</dbReference>
<comment type="subcellular location">
    <subcellularLocation>
        <location evidence="1">Cell membrane</location>
        <topology evidence="1">Multi-pass membrane protein</topology>
    </subcellularLocation>
</comment>
<feature type="transmembrane region" description="Helical" evidence="6">
    <location>
        <begin position="202"/>
        <end position="222"/>
    </location>
</feature>
<keyword evidence="3 6" id="KW-0812">Transmembrane</keyword>
<feature type="transmembrane region" description="Helical" evidence="6">
    <location>
        <begin position="334"/>
        <end position="356"/>
    </location>
</feature>
<keyword evidence="2" id="KW-1003">Cell membrane</keyword>
<dbReference type="STRING" id="549386.SAMN02927923_04333"/>
<reference evidence="7 8" key="1">
    <citation type="submission" date="2016-10" db="EMBL/GenBank/DDBJ databases">
        <authorList>
            <person name="de Groot N.N."/>
        </authorList>
    </citation>
    <scope>NUCLEOTIDE SEQUENCE [LARGE SCALE GENOMIC DNA]</scope>
    <source>
        <strain evidence="7 8">CGMCC 1.7666</strain>
    </source>
</reference>
<dbReference type="EMBL" id="FMVJ01000018">
    <property type="protein sequence ID" value="SCZ12355.1"/>
    <property type="molecule type" value="Genomic_DNA"/>
</dbReference>
<dbReference type="GO" id="GO:0005886">
    <property type="term" value="C:plasma membrane"/>
    <property type="evidence" value="ECO:0007669"/>
    <property type="project" value="UniProtKB-SubCell"/>
</dbReference>
<evidence type="ECO:0000313" key="7">
    <source>
        <dbReference type="EMBL" id="SCZ12355.1"/>
    </source>
</evidence>
<evidence type="ECO:0000256" key="2">
    <source>
        <dbReference type="ARBA" id="ARBA00022475"/>
    </source>
</evidence>
<feature type="transmembrane region" description="Helical" evidence="6">
    <location>
        <begin position="31"/>
        <end position="48"/>
    </location>
</feature>
<dbReference type="InterPro" id="IPR001851">
    <property type="entry name" value="ABC_transp_permease"/>
</dbReference>
<feature type="transmembrane region" description="Helical" evidence="6">
    <location>
        <begin position="113"/>
        <end position="137"/>
    </location>
</feature>
<dbReference type="AlphaFoldDB" id="A0A1G5LHC5"/>
<organism evidence="7 8">
    <name type="scientific">Microvirga guangxiensis</name>
    <dbReference type="NCBI Taxonomy" id="549386"/>
    <lineage>
        <taxon>Bacteria</taxon>
        <taxon>Pseudomonadati</taxon>
        <taxon>Pseudomonadota</taxon>
        <taxon>Alphaproteobacteria</taxon>
        <taxon>Hyphomicrobiales</taxon>
        <taxon>Methylobacteriaceae</taxon>
        <taxon>Microvirga</taxon>
    </lineage>
</organism>
<gene>
    <name evidence="7" type="ORF">SAMN02927923_04333</name>
</gene>
<dbReference type="RefSeq" id="WP_244510745.1">
    <property type="nucleotide sequence ID" value="NZ_FMVJ01000018.1"/>
</dbReference>
<dbReference type="CDD" id="cd06579">
    <property type="entry name" value="TM_PBP1_transp_AraH_like"/>
    <property type="match status" value="1"/>
</dbReference>
<evidence type="ECO:0000256" key="5">
    <source>
        <dbReference type="ARBA" id="ARBA00023136"/>
    </source>
</evidence>
<keyword evidence="4 6" id="KW-1133">Transmembrane helix</keyword>
<accession>A0A1G5LHC5</accession>
<feature type="transmembrane region" description="Helical" evidence="6">
    <location>
        <begin position="143"/>
        <end position="160"/>
    </location>
</feature>
<protein>
    <submittedName>
        <fullName evidence="7">Monosaccharide ABC transporter membrane protein, CUT2 family</fullName>
    </submittedName>
</protein>
<evidence type="ECO:0000256" key="3">
    <source>
        <dbReference type="ARBA" id="ARBA00022692"/>
    </source>
</evidence>
<evidence type="ECO:0000313" key="8">
    <source>
        <dbReference type="Proteomes" id="UP000199569"/>
    </source>
</evidence>
<dbReference type="Proteomes" id="UP000199569">
    <property type="component" value="Unassembled WGS sequence"/>
</dbReference>
<proteinExistence type="predicted"/>
<feature type="transmembrane region" description="Helical" evidence="6">
    <location>
        <begin position="253"/>
        <end position="272"/>
    </location>
</feature>
<dbReference type="Pfam" id="PF02653">
    <property type="entry name" value="BPD_transp_2"/>
    <property type="match status" value="1"/>
</dbReference>
<keyword evidence="5 6" id="KW-0472">Membrane</keyword>